<dbReference type="Proteomes" id="UP001201163">
    <property type="component" value="Unassembled WGS sequence"/>
</dbReference>
<gene>
    <name evidence="7" type="ORF">EDB92DRAFT_1936020</name>
</gene>
<dbReference type="InterPro" id="IPR036188">
    <property type="entry name" value="FAD/NAD-bd_sf"/>
</dbReference>
<protein>
    <recommendedName>
        <fullName evidence="9">FAD/NAD(P)-binding domain-containing protein</fullName>
    </recommendedName>
</protein>
<evidence type="ECO:0000256" key="5">
    <source>
        <dbReference type="ARBA" id="ARBA00023002"/>
    </source>
</evidence>
<reference evidence="7" key="1">
    <citation type="submission" date="2022-01" db="EMBL/GenBank/DDBJ databases">
        <title>Comparative genomics reveals a dynamic genome evolution in the ectomycorrhizal milk-cap (Lactarius) mushrooms.</title>
        <authorList>
            <consortium name="DOE Joint Genome Institute"/>
            <person name="Lebreton A."/>
            <person name="Tang N."/>
            <person name="Kuo A."/>
            <person name="LaButti K."/>
            <person name="Drula E."/>
            <person name="Barry K."/>
            <person name="Clum A."/>
            <person name="Lipzen A."/>
            <person name="Mousain D."/>
            <person name="Ng V."/>
            <person name="Wang R."/>
            <person name="Wang X."/>
            <person name="Dai Y."/>
            <person name="Henrissat B."/>
            <person name="Grigoriev I.V."/>
            <person name="Guerin-Laguette A."/>
            <person name="Yu F."/>
            <person name="Martin F.M."/>
        </authorList>
    </citation>
    <scope>NUCLEOTIDE SEQUENCE</scope>
    <source>
        <strain evidence="7">QP</strain>
    </source>
</reference>
<dbReference type="Gene3D" id="3.50.50.60">
    <property type="entry name" value="FAD/NAD(P)-binding domain"/>
    <property type="match status" value="2"/>
</dbReference>
<accession>A0AAD4QBS6</accession>
<keyword evidence="5" id="KW-0560">Oxidoreductase</keyword>
<dbReference type="PANTHER" id="PTHR23023">
    <property type="entry name" value="DIMETHYLANILINE MONOOXYGENASE"/>
    <property type="match status" value="1"/>
</dbReference>
<comment type="similarity">
    <text evidence="1">Belongs to the FMO family.</text>
</comment>
<dbReference type="SUPFAM" id="SSF51905">
    <property type="entry name" value="FAD/NAD(P)-binding domain"/>
    <property type="match status" value="1"/>
</dbReference>
<keyword evidence="4" id="KW-0521">NADP</keyword>
<feature type="compositionally biased region" description="Low complexity" evidence="6">
    <location>
        <begin position="1"/>
        <end position="15"/>
    </location>
</feature>
<evidence type="ECO:0000256" key="3">
    <source>
        <dbReference type="ARBA" id="ARBA00022827"/>
    </source>
</evidence>
<dbReference type="EMBL" id="JAKELL010000045">
    <property type="protein sequence ID" value="KAH8987889.1"/>
    <property type="molecule type" value="Genomic_DNA"/>
</dbReference>
<evidence type="ECO:0000313" key="7">
    <source>
        <dbReference type="EMBL" id="KAH8987889.1"/>
    </source>
</evidence>
<dbReference type="InterPro" id="IPR000960">
    <property type="entry name" value="Flavin_mOase"/>
</dbReference>
<keyword evidence="2" id="KW-0285">Flavoprotein</keyword>
<evidence type="ECO:0000256" key="1">
    <source>
        <dbReference type="ARBA" id="ARBA00009183"/>
    </source>
</evidence>
<evidence type="ECO:0000313" key="8">
    <source>
        <dbReference type="Proteomes" id="UP001201163"/>
    </source>
</evidence>
<dbReference type="GO" id="GO:0050661">
    <property type="term" value="F:NADP binding"/>
    <property type="evidence" value="ECO:0007669"/>
    <property type="project" value="InterPro"/>
</dbReference>
<organism evidence="7 8">
    <name type="scientific">Lactarius akahatsu</name>
    <dbReference type="NCBI Taxonomy" id="416441"/>
    <lineage>
        <taxon>Eukaryota</taxon>
        <taxon>Fungi</taxon>
        <taxon>Dikarya</taxon>
        <taxon>Basidiomycota</taxon>
        <taxon>Agaricomycotina</taxon>
        <taxon>Agaricomycetes</taxon>
        <taxon>Russulales</taxon>
        <taxon>Russulaceae</taxon>
        <taxon>Lactarius</taxon>
    </lineage>
</organism>
<keyword evidence="8" id="KW-1185">Reference proteome</keyword>
<proteinExistence type="inferred from homology"/>
<evidence type="ECO:0008006" key="9">
    <source>
        <dbReference type="Google" id="ProtNLM"/>
    </source>
</evidence>
<dbReference type="Pfam" id="PF00743">
    <property type="entry name" value="FMO-like"/>
    <property type="match status" value="1"/>
</dbReference>
<sequence length="495" mass="55465">MSTANNTATETKAAAGCTRNPDASPRRHNREGRERVPQKRVCIVGAGASGLATLKVLAETRQVQSGQWSMVAFEERDNVGGVWYPAPPSDDPPLTSLYDSLRTNLPHLLMAYRSFPVSTRDCTFSDCIRDYAAHFGLLRYVRLCTRVERAFWDQGAKEWEVTLSTGEKLMFDFVVVASGHTRKPRYPVTPGLQHWLESGRAIHSAWYRRPGDFAHHKKVMVVGGGPSAIDICKEMHGVGPLLVHSIPGPTYKGVIPFSEDTASYRKVDRVREYQDDGTVVLVDGSKESDIDSIIIGTGYEMTFPFLPQIKLGVPTVPPPLPNELYNSTYHVFPLAYELFPLRGEFPPTSIAFTGLPCRVSPIPIFEDQAQAIVRVLGDPESLDSLSGAADVMERAHRLINQEGVEDPLSFARAWTRFGPLEPFKYRAELNAFAGKDWTAPDWEIEFWTKQVDVLRREWKEIEQIGMSEEWLKGVGSNGVDDWVGLCKRLINRSVR</sequence>
<comment type="caution">
    <text evidence="7">The sequence shown here is derived from an EMBL/GenBank/DDBJ whole genome shotgun (WGS) entry which is preliminary data.</text>
</comment>
<dbReference type="AlphaFoldDB" id="A0AAD4QBS6"/>
<evidence type="ECO:0000256" key="2">
    <source>
        <dbReference type="ARBA" id="ARBA00022630"/>
    </source>
</evidence>
<feature type="region of interest" description="Disordered" evidence="6">
    <location>
        <begin position="1"/>
        <end position="38"/>
    </location>
</feature>
<dbReference type="PRINTS" id="PR00370">
    <property type="entry name" value="FMOXYGENASE"/>
</dbReference>
<dbReference type="InterPro" id="IPR020946">
    <property type="entry name" value="Flavin_mOase-like"/>
</dbReference>
<dbReference type="GO" id="GO:0004499">
    <property type="term" value="F:N,N-dimethylaniline monooxygenase activity"/>
    <property type="evidence" value="ECO:0007669"/>
    <property type="project" value="InterPro"/>
</dbReference>
<evidence type="ECO:0000256" key="6">
    <source>
        <dbReference type="SAM" id="MobiDB-lite"/>
    </source>
</evidence>
<name>A0AAD4QBS6_9AGAM</name>
<keyword evidence="3" id="KW-0274">FAD</keyword>
<evidence type="ECO:0000256" key="4">
    <source>
        <dbReference type="ARBA" id="ARBA00022857"/>
    </source>
</evidence>
<dbReference type="InterPro" id="IPR050346">
    <property type="entry name" value="FMO-like"/>
</dbReference>
<dbReference type="GO" id="GO:0050660">
    <property type="term" value="F:flavin adenine dinucleotide binding"/>
    <property type="evidence" value="ECO:0007669"/>
    <property type="project" value="InterPro"/>
</dbReference>